<sequence length="180" mass="19769">MVLDCPAFAATLWKKALEGKCKLYADGFSSIMVAAYLESPDSRVKDLAKAELQPLIDGGILKPQEHKAEEEKSAMECSSDDSSELSDTDIADYAKKAYTDLKSGKLVARFGTDRFRCPFCPGKKQEYRYSDLLNHAIGLSASNHAAKVKANHQALANHLKTDHADAATSSSMPVRHKLRH</sequence>
<evidence type="ECO:0000259" key="2">
    <source>
        <dbReference type="Pfam" id="PF03470"/>
    </source>
</evidence>
<organism evidence="3 4">
    <name type="scientific">Aegilops tauschii subsp. strangulata</name>
    <name type="common">Goatgrass</name>
    <dbReference type="NCBI Taxonomy" id="200361"/>
    <lineage>
        <taxon>Eukaryota</taxon>
        <taxon>Viridiplantae</taxon>
        <taxon>Streptophyta</taxon>
        <taxon>Embryophyta</taxon>
        <taxon>Tracheophyta</taxon>
        <taxon>Spermatophyta</taxon>
        <taxon>Magnoliopsida</taxon>
        <taxon>Liliopsida</taxon>
        <taxon>Poales</taxon>
        <taxon>Poaceae</taxon>
        <taxon>BOP clade</taxon>
        <taxon>Pooideae</taxon>
        <taxon>Triticodae</taxon>
        <taxon>Triticeae</taxon>
        <taxon>Triticinae</taxon>
        <taxon>Aegilops</taxon>
    </lineage>
</organism>
<accession>A0A453PB94</accession>
<evidence type="ECO:0000313" key="4">
    <source>
        <dbReference type="Proteomes" id="UP000015105"/>
    </source>
</evidence>
<evidence type="ECO:0000256" key="1">
    <source>
        <dbReference type="SAM" id="MobiDB-lite"/>
    </source>
</evidence>
<dbReference type="InterPro" id="IPR005381">
    <property type="entry name" value="Znf-XS_domain"/>
</dbReference>
<dbReference type="InterPro" id="IPR045177">
    <property type="entry name" value="FDM1-5/IDN2"/>
</dbReference>
<reference evidence="3" key="4">
    <citation type="submission" date="2019-03" db="UniProtKB">
        <authorList>
            <consortium name="EnsemblPlants"/>
        </authorList>
    </citation>
    <scope>IDENTIFICATION</scope>
</reference>
<keyword evidence="4" id="KW-1185">Reference proteome</keyword>
<reference evidence="4" key="1">
    <citation type="journal article" date="2014" name="Science">
        <title>Ancient hybridizations among the ancestral genomes of bread wheat.</title>
        <authorList>
            <consortium name="International Wheat Genome Sequencing Consortium,"/>
            <person name="Marcussen T."/>
            <person name="Sandve S.R."/>
            <person name="Heier L."/>
            <person name="Spannagl M."/>
            <person name="Pfeifer M."/>
            <person name="Jakobsen K.S."/>
            <person name="Wulff B.B."/>
            <person name="Steuernagel B."/>
            <person name="Mayer K.F."/>
            <person name="Olsen O.A."/>
        </authorList>
    </citation>
    <scope>NUCLEOTIDE SEQUENCE [LARGE SCALE GENOMIC DNA]</scope>
    <source>
        <strain evidence="4">cv. AL8/78</strain>
    </source>
</reference>
<reference evidence="3" key="5">
    <citation type="journal article" date="2021" name="G3 (Bethesda)">
        <title>Aegilops tauschii genome assembly Aet v5.0 features greater sequence contiguity and improved annotation.</title>
        <authorList>
            <person name="Wang L."/>
            <person name="Zhu T."/>
            <person name="Rodriguez J.C."/>
            <person name="Deal K.R."/>
            <person name="Dubcovsky J."/>
            <person name="McGuire P.E."/>
            <person name="Lux T."/>
            <person name="Spannagl M."/>
            <person name="Mayer K.F.X."/>
            <person name="Baldrich P."/>
            <person name="Meyers B.C."/>
            <person name="Huo N."/>
            <person name="Gu Y.Q."/>
            <person name="Zhou H."/>
            <person name="Devos K.M."/>
            <person name="Bennetzen J.L."/>
            <person name="Unver T."/>
            <person name="Budak H."/>
            <person name="Gulick P.J."/>
            <person name="Galiba G."/>
            <person name="Kalapos B."/>
            <person name="Nelson D.R."/>
            <person name="Li P."/>
            <person name="You F.M."/>
            <person name="Luo M.C."/>
            <person name="Dvorak J."/>
        </authorList>
    </citation>
    <scope>NUCLEOTIDE SEQUENCE [LARGE SCALE GENOMIC DNA]</scope>
    <source>
        <strain evidence="3">cv. AL8/78</strain>
    </source>
</reference>
<dbReference type="AlphaFoldDB" id="A0A453PB94"/>
<dbReference type="PANTHER" id="PTHR21596:SF84">
    <property type="entry name" value="OS02G0293300 PROTEIN"/>
    <property type="match status" value="1"/>
</dbReference>
<dbReference type="PANTHER" id="PTHR21596">
    <property type="entry name" value="RIBONUCLEASE P SUBUNIT P38"/>
    <property type="match status" value="1"/>
</dbReference>
<evidence type="ECO:0000313" key="3">
    <source>
        <dbReference type="EnsemblPlants" id="AET6Gv20677900.34"/>
    </source>
</evidence>
<feature type="domain" description="Zinc finger-XS" evidence="2">
    <location>
        <begin position="117"/>
        <end position="156"/>
    </location>
</feature>
<dbReference type="Proteomes" id="UP000015105">
    <property type="component" value="Chromosome 6D"/>
</dbReference>
<dbReference type="Gramene" id="AET6Gv20677900.34">
    <property type="protein sequence ID" value="AET6Gv20677900.34"/>
    <property type="gene ID" value="AET6Gv20677900"/>
</dbReference>
<name>A0A453PB94_AEGTS</name>
<protein>
    <recommendedName>
        <fullName evidence="2">Zinc finger-XS domain-containing protein</fullName>
    </recommendedName>
</protein>
<dbReference type="GO" id="GO:0080188">
    <property type="term" value="P:gene silencing by siRNA-directed DNA methylation"/>
    <property type="evidence" value="ECO:0007669"/>
    <property type="project" value="InterPro"/>
</dbReference>
<dbReference type="Pfam" id="PF03470">
    <property type="entry name" value="zf-XS"/>
    <property type="match status" value="1"/>
</dbReference>
<proteinExistence type="predicted"/>
<reference evidence="4" key="2">
    <citation type="journal article" date="2017" name="Nat. Plants">
        <title>The Aegilops tauschii genome reveals multiple impacts of transposons.</title>
        <authorList>
            <person name="Zhao G."/>
            <person name="Zou C."/>
            <person name="Li K."/>
            <person name="Wang K."/>
            <person name="Li T."/>
            <person name="Gao L."/>
            <person name="Zhang X."/>
            <person name="Wang H."/>
            <person name="Yang Z."/>
            <person name="Liu X."/>
            <person name="Jiang W."/>
            <person name="Mao L."/>
            <person name="Kong X."/>
            <person name="Jiao Y."/>
            <person name="Jia J."/>
        </authorList>
    </citation>
    <scope>NUCLEOTIDE SEQUENCE [LARGE SCALE GENOMIC DNA]</scope>
    <source>
        <strain evidence="4">cv. AL8/78</strain>
    </source>
</reference>
<dbReference type="EnsemblPlants" id="AET6Gv20677900.34">
    <property type="protein sequence ID" value="AET6Gv20677900.34"/>
    <property type="gene ID" value="AET6Gv20677900"/>
</dbReference>
<reference evidence="3" key="3">
    <citation type="journal article" date="2017" name="Nature">
        <title>Genome sequence of the progenitor of the wheat D genome Aegilops tauschii.</title>
        <authorList>
            <person name="Luo M.C."/>
            <person name="Gu Y.Q."/>
            <person name="Puiu D."/>
            <person name="Wang H."/>
            <person name="Twardziok S.O."/>
            <person name="Deal K.R."/>
            <person name="Huo N."/>
            <person name="Zhu T."/>
            <person name="Wang L."/>
            <person name="Wang Y."/>
            <person name="McGuire P.E."/>
            <person name="Liu S."/>
            <person name="Long H."/>
            <person name="Ramasamy R.K."/>
            <person name="Rodriguez J.C."/>
            <person name="Van S.L."/>
            <person name="Yuan L."/>
            <person name="Wang Z."/>
            <person name="Xia Z."/>
            <person name="Xiao L."/>
            <person name="Anderson O.D."/>
            <person name="Ouyang S."/>
            <person name="Liang Y."/>
            <person name="Zimin A.V."/>
            <person name="Pertea G."/>
            <person name="Qi P."/>
            <person name="Bennetzen J.L."/>
            <person name="Dai X."/>
            <person name="Dawson M.W."/>
            <person name="Muller H.G."/>
            <person name="Kugler K."/>
            <person name="Rivarola-Duarte L."/>
            <person name="Spannagl M."/>
            <person name="Mayer K.F.X."/>
            <person name="Lu F.H."/>
            <person name="Bevan M.W."/>
            <person name="Leroy P."/>
            <person name="Li P."/>
            <person name="You F.M."/>
            <person name="Sun Q."/>
            <person name="Liu Z."/>
            <person name="Lyons E."/>
            <person name="Wicker T."/>
            <person name="Salzberg S.L."/>
            <person name="Devos K.M."/>
            <person name="Dvorak J."/>
        </authorList>
    </citation>
    <scope>NUCLEOTIDE SEQUENCE [LARGE SCALE GENOMIC DNA]</scope>
    <source>
        <strain evidence="3">cv. AL8/78</strain>
    </source>
</reference>
<feature type="region of interest" description="Disordered" evidence="1">
    <location>
        <begin position="67"/>
        <end position="86"/>
    </location>
</feature>